<feature type="transmembrane region" description="Helical" evidence="1">
    <location>
        <begin position="132"/>
        <end position="149"/>
    </location>
</feature>
<dbReference type="RefSeq" id="WP_147275102.1">
    <property type="nucleotide sequence ID" value="NZ_QPJD01000023.1"/>
</dbReference>
<proteinExistence type="predicted"/>
<evidence type="ECO:0000313" key="2">
    <source>
        <dbReference type="EMBL" id="RCW41517.1"/>
    </source>
</evidence>
<dbReference type="OrthoDB" id="2600118at2"/>
<feature type="transmembrane region" description="Helical" evidence="1">
    <location>
        <begin position="95"/>
        <end position="112"/>
    </location>
</feature>
<evidence type="ECO:0000256" key="1">
    <source>
        <dbReference type="SAM" id="Phobius"/>
    </source>
</evidence>
<feature type="transmembrane region" description="Helical" evidence="1">
    <location>
        <begin position="29"/>
        <end position="49"/>
    </location>
</feature>
<gene>
    <name evidence="2" type="ORF">DFP97_12346</name>
</gene>
<keyword evidence="3" id="KW-1185">Reference proteome</keyword>
<name>A0A368VQI6_9BACL</name>
<keyword evidence="1" id="KW-0472">Membrane</keyword>
<feature type="transmembrane region" description="Helical" evidence="1">
    <location>
        <begin position="69"/>
        <end position="88"/>
    </location>
</feature>
<dbReference type="EMBL" id="QPJD01000023">
    <property type="protein sequence ID" value="RCW41517.1"/>
    <property type="molecule type" value="Genomic_DNA"/>
</dbReference>
<keyword evidence="1" id="KW-1133">Transmembrane helix</keyword>
<comment type="caution">
    <text evidence="2">The sequence shown here is derived from an EMBL/GenBank/DDBJ whole genome shotgun (WGS) entry which is preliminary data.</text>
</comment>
<protein>
    <submittedName>
        <fullName evidence="2">Uncharacterized protein</fullName>
    </submittedName>
</protein>
<feature type="transmembrane region" description="Helical" evidence="1">
    <location>
        <begin position="6"/>
        <end position="22"/>
    </location>
</feature>
<sequence>MMLTFLIAFFFSMISIAFIPILRKTLHPLEILSCGLLMASLEQFAYAVLTVNLQLVKASENPFEFFALKLEQVILAPIIILFGLFVLFSDSRRPLSKAIALAGTVFALWGVQYLYDLSGTIQFVKWSWGYDWIKDAALLAISIGFLALFRKFLRWQEVSHDPVPSDSL</sequence>
<organism evidence="2 3">
    <name type="scientific">Paenibacillus prosopidis</name>
    <dbReference type="NCBI Taxonomy" id="630520"/>
    <lineage>
        <taxon>Bacteria</taxon>
        <taxon>Bacillati</taxon>
        <taxon>Bacillota</taxon>
        <taxon>Bacilli</taxon>
        <taxon>Bacillales</taxon>
        <taxon>Paenibacillaceae</taxon>
        <taxon>Paenibacillus</taxon>
    </lineage>
</organism>
<dbReference type="Proteomes" id="UP000252415">
    <property type="component" value="Unassembled WGS sequence"/>
</dbReference>
<evidence type="ECO:0000313" key="3">
    <source>
        <dbReference type="Proteomes" id="UP000252415"/>
    </source>
</evidence>
<accession>A0A368VQI6</accession>
<dbReference type="AlphaFoldDB" id="A0A368VQI6"/>
<reference evidence="2 3" key="1">
    <citation type="submission" date="2018-07" db="EMBL/GenBank/DDBJ databases">
        <title>Genomic Encyclopedia of Type Strains, Phase III (KMG-III): the genomes of soil and plant-associated and newly described type strains.</title>
        <authorList>
            <person name="Whitman W."/>
        </authorList>
    </citation>
    <scope>NUCLEOTIDE SEQUENCE [LARGE SCALE GENOMIC DNA]</scope>
    <source>
        <strain evidence="2 3">CECT 7506</strain>
    </source>
</reference>
<keyword evidence="1" id="KW-0812">Transmembrane</keyword>